<dbReference type="Proteomes" id="UP001596022">
    <property type="component" value="Unassembled WGS sequence"/>
</dbReference>
<organism evidence="3 4">
    <name type="scientific">Camelliibacillus cellulosilyticus</name>
    <dbReference type="NCBI Taxonomy" id="2174486"/>
    <lineage>
        <taxon>Bacteria</taxon>
        <taxon>Bacillati</taxon>
        <taxon>Bacillota</taxon>
        <taxon>Bacilli</taxon>
        <taxon>Bacillales</taxon>
        <taxon>Sporolactobacillaceae</taxon>
        <taxon>Camelliibacillus</taxon>
    </lineage>
</organism>
<gene>
    <name evidence="3" type="ORF">ACFO4N_16880</name>
</gene>
<dbReference type="Pfam" id="PF00069">
    <property type="entry name" value="Pkinase"/>
    <property type="match status" value="1"/>
</dbReference>
<protein>
    <submittedName>
        <fullName evidence="3">Protein kinase family protein</fullName>
    </submittedName>
</protein>
<keyword evidence="4" id="KW-1185">Reference proteome</keyword>
<dbReference type="EMBL" id="JBHSFW010000020">
    <property type="protein sequence ID" value="MFC4620379.1"/>
    <property type="molecule type" value="Genomic_DNA"/>
</dbReference>
<dbReference type="InterPro" id="IPR000719">
    <property type="entry name" value="Prot_kinase_dom"/>
</dbReference>
<name>A0ABV9GS50_9BACL</name>
<dbReference type="PANTHER" id="PTHR44167:SF31">
    <property type="entry name" value="PROTEIN CBG02007"/>
    <property type="match status" value="1"/>
</dbReference>
<proteinExistence type="predicted"/>
<keyword evidence="1" id="KW-0812">Transmembrane</keyword>
<evidence type="ECO:0000313" key="3">
    <source>
        <dbReference type="EMBL" id="MFC4620379.1"/>
    </source>
</evidence>
<dbReference type="InterPro" id="IPR011009">
    <property type="entry name" value="Kinase-like_dom_sf"/>
</dbReference>
<reference evidence="4" key="1">
    <citation type="journal article" date="2019" name="Int. J. Syst. Evol. Microbiol.">
        <title>The Global Catalogue of Microorganisms (GCM) 10K type strain sequencing project: providing services to taxonomists for standard genome sequencing and annotation.</title>
        <authorList>
            <consortium name="The Broad Institute Genomics Platform"/>
            <consortium name="The Broad Institute Genome Sequencing Center for Infectious Disease"/>
            <person name="Wu L."/>
            <person name="Ma J."/>
        </authorList>
    </citation>
    <scope>NUCLEOTIDE SEQUENCE [LARGE SCALE GENOMIC DNA]</scope>
    <source>
        <strain evidence="4">CGMCC 1.16306</strain>
    </source>
</reference>
<dbReference type="SUPFAM" id="SSF56112">
    <property type="entry name" value="Protein kinase-like (PK-like)"/>
    <property type="match status" value="1"/>
</dbReference>
<evidence type="ECO:0000313" key="4">
    <source>
        <dbReference type="Proteomes" id="UP001596022"/>
    </source>
</evidence>
<dbReference type="Gene3D" id="1.10.510.10">
    <property type="entry name" value="Transferase(Phosphotransferase) domain 1"/>
    <property type="match status" value="1"/>
</dbReference>
<dbReference type="Gene3D" id="3.30.200.20">
    <property type="entry name" value="Phosphorylase Kinase, domain 1"/>
    <property type="match status" value="1"/>
</dbReference>
<keyword evidence="1" id="KW-0472">Membrane</keyword>
<dbReference type="GO" id="GO:0016301">
    <property type="term" value="F:kinase activity"/>
    <property type="evidence" value="ECO:0007669"/>
    <property type="project" value="UniProtKB-KW"/>
</dbReference>
<dbReference type="RefSeq" id="WP_376847491.1">
    <property type="nucleotide sequence ID" value="NZ_JBHSFW010000020.1"/>
</dbReference>
<keyword evidence="3" id="KW-0808">Transferase</keyword>
<feature type="domain" description="Protein kinase" evidence="2">
    <location>
        <begin position="27"/>
        <end position="290"/>
    </location>
</feature>
<evidence type="ECO:0000256" key="1">
    <source>
        <dbReference type="SAM" id="Phobius"/>
    </source>
</evidence>
<dbReference type="PANTHER" id="PTHR44167">
    <property type="entry name" value="OVARIAN-SPECIFIC SERINE/THREONINE-PROTEIN KINASE LOK-RELATED"/>
    <property type="match status" value="1"/>
</dbReference>
<comment type="caution">
    <text evidence="3">The sequence shown here is derived from an EMBL/GenBank/DDBJ whole genome shotgun (WGS) entry which is preliminary data.</text>
</comment>
<accession>A0ABV9GS50</accession>
<evidence type="ECO:0000259" key="2">
    <source>
        <dbReference type="PROSITE" id="PS50011"/>
    </source>
</evidence>
<sequence>MYPSSKKPDFNISSGTIVTGKWHQKHYQILKPLGYGAQGTVFLAHSERGRVALKFAHENANVISEVNVLNKFSKVQGKSLGPSLYDVDDWVTDNGSFSFYAMEYINGTPLLDCVRVRGFEWMHVFMLQLLKDLDRLHREGWAFGDLKPENLIVTGPPLTIRWLDVGGITQIGRSIKEYTEFFDRGYWGMGSRKAEPSYDLFACAMILINAATQKRFEKDREPDKQLIAMISRIGKLEPYRHILKNALVGDYLNARQMREDLLLNISETQSEDKRNYNTAPRPRKKKKEWKGTLVLATVILFAYILYVVFFIM</sequence>
<dbReference type="PROSITE" id="PS50011">
    <property type="entry name" value="PROTEIN_KINASE_DOM"/>
    <property type="match status" value="1"/>
</dbReference>
<keyword evidence="1" id="KW-1133">Transmembrane helix</keyword>
<feature type="transmembrane region" description="Helical" evidence="1">
    <location>
        <begin position="291"/>
        <end position="311"/>
    </location>
</feature>
<dbReference type="SMART" id="SM00220">
    <property type="entry name" value="S_TKc"/>
    <property type="match status" value="1"/>
</dbReference>
<keyword evidence="3" id="KW-0418">Kinase</keyword>